<proteinExistence type="predicted"/>
<sequence length="70" mass="7970">MLSMTLQQLLEVFLSYFISRYVEAYHVHSKLKSVEEEFISENSLSEEVLSRMRSASSIHSVASKNSTGRA</sequence>
<protein>
    <submittedName>
        <fullName evidence="1">Uncharacterized protein</fullName>
    </submittedName>
</protein>
<reference evidence="1" key="1">
    <citation type="submission" date="2019-03" db="EMBL/GenBank/DDBJ databases">
        <authorList>
            <person name="Mank J."/>
            <person name="Almeida P."/>
        </authorList>
    </citation>
    <scope>NUCLEOTIDE SEQUENCE</scope>
    <source>
        <strain evidence="1">78183</strain>
    </source>
</reference>
<dbReference type="AlphaFoldDB" id="A0A6N2MTU8"/>
<gene>
    <name evidence="1" type="ORF">SVIM_LOCUS418560</name>
</gene>
<name>A0A6N2MTU8_SALVM</name>
<evidence type="ECO:0000313" key="1">
    <source>
        <dbReference type="EMBL" id="VFU57795.1"/>
    </source>
</evidence>
<accession>A0A6N2MTU8</accession>
<dbReference type="EMBL" id="CAADRP010001963">
    <property type="protein sequence ID" value="VFU57795.1"/>
    <property type="molecule type" value="Genomic_DNA"/>
</dbReference>
<organism evidence="1">
    <name type="scientific">Salix viminalis</name>
    <name type="common">Common osier</name>
    <name type="synonym">Basket willow</name>
    <dbReference type="NCBI Taxonomy" id="40686"/>
    <lineage>
        <taxon>Eukaryota</taxon>
        <taxon>Viridiplantae</taxon>
        <taxon>Streptophyta</taxon>
        <taxon>Embryophyta</taxon>
        <taxon>Tracheophyta</taxon>
        <taxon>Spermatophyta</taxon>
        <taxon>Magnoliopsida</taxon>
        <taxon>eudicotyledons</taxon>
        <taxon>Gunneridae</taxon>
        <taxon>Pentapetalae</taxon>
        <taxon>rosids</taxon>
        <taxon>fabids</taxon>
        <taxon>Malpighiales</taxon>
        <taxon>Salicaceae</taxon>
        <taxon>Saliceae</taxon>
        <taxon>Salix</taxon>
    </lineage>
</organism>